<dbReference type="Pfam" id="PF00795">
    <property type="entry name" value="CN_hydrolase"/>
    <property type="match status" value="1"/>
</dbReference>
<dbReference type="CDD" id="cd07197">
    <property type="entry name" value="nitrilase"/>
    <property type="match status" value="1"/>
</dbReference>
<feature type="domain" description="CN hydrolase" evidence="2">
    <location>
        <begin position="4"/>
        <end position="241"/>
    </location>
</feature>
<dbReference type="InterPro" id="IPR050345">
    <property type="entry name" value="Aliph_Amidase/BUP"/>
</dbReference>
<dbReference type="Gene3D" id="3.60.110.10">
    <property type="entry name" value="Carbon-nitrogen hydrolase"/>
    <property type="match status" value="1"/>
</dbReference>
<evidence type="ECO:0000313" key="4">
    <source>
        <dbReference type="Proteomes" id="UP000809431"/>
    </source>
</evidence>
<dbReference type="SUPFAM" id="SSF56317">
    <property type="entry name" value="Carbon-nitrogen hydrolase"/>
    <property type="match status" value="1"/>
</dbReference>
<gene>
    <name evidence="3" type="ORF">JMJ54_14660</name>
</gene>
<dbReference type="InterPro" id="IPR003010">
    <property type="entry name" value="C-N_Hydrolase"/>
</dbReference>
<keyword evidence="1 3" id="KW-0378">Hydrolase</keyword>
<sequence>MTMLRIAAAQSISVPGDVSRNVATHIAFARAAAAESVSFLIFPELSLSGYEPALLHKCTLTPCSELLQPLRQIAANAKMTIAFGAPVESESGSVPSIGSINFHADGSTTVYRKRFLHPGEDTFAVPGLIDSHCVDIDKARVALAICADTTHPEHARSAAAAGATLYAAGVLWSKAGYAVDAEMVKSHALAHGFGVLVANHGGPTGGFVSGGKSSFWAGNGELVVRAPDEGNALVIASKVADQWRGSCRLVDA</sequence>
<organism evidence="3 4">
    <name type="scientific">Jeongeupia naejangsanensis</name>
    <dbReference type="NCBI Taxonomy" id="613195"/>
    <lineage>
        <taxon>Bacteria</taxon>
        <taxon>Pseudomonadati</taxon>
        <taxon>Pseudomonadota</taxon>
        <taxon>Betaproteobacteria</taxon>
        <taxon>Neisseriales</taxon>
        <taxon>Chitinibacteraceae</taxon>
        <taxon>Jeongeupia</taxon>
    </lineage>
</organism>
<proteinExistence type="predicted"/>
<reference evidence="3 4" key="1">
    <citation type="submission" date="2021-01" db="EMBL/GenBank/DDBJ databases">
        <title>Draft Genome Sequence and Polyhydroxyalkanoate Biosynthetic Potential of Jeongeupia naejangsanensis Type Strain DSM 24253.</title>
        <authorList>
            <person name="Turrini P."/>
            <person name="Artuso I."/>
            <person name="Lugli G.A."/>
            <person name="Frangipani E."/>
            <person name="Ventura M."/>
            <person name="Visca P."/>
        </authorList>
    </citation>
    <scope>NUCLEOTIDE SEQUENCE [LARGE SCALE GENOMIC DNA]</scope>
    <source>
        <strain evidence="3 4">DSM 24253</strain>
    </source>
</reference>
<evidence type="ECO:0000313" key="3">
    <source>
        <dbReference type="EMBL" id="MBM3117075.1"/>
    </source>
</evidence>
<dbReference type="PANTHER" id="PTHR43674:SF2">
    <property type="entry name" value="BETA-UREIDOPROPIONASE"/>
    <property type="match status" value="1"/>
</dbReference>
<dbReference type="GO" id="GO:0016787">
    <property type="term" value="F:hydrolase activity"/>
    <property type="evidence" value="ECO:0007669"/>
    <property type="project" value="UniProtKB-KW"/>
</dbReference>
<keyword evidence="4" id="KW-1185">Reference proteome</keyword>
<accession>A0ABS2BN75</accession>
<dbReference type="PROSITE" id="PS50263">
    <property type="entry name" value="CN_HYDROLASE"/>
    <property type="match status" value="1"/>
</dbReference>
<protein>
    <submittedName>
        <fullName evidence="3">Carbon-nitrogen hydrolase family protein</fullName>
    </submittedName>
</protein>
<dbReference type="Proteomes" id="UP000809431">
    <property type="component" value="Unassembled WGS sequence"/>
</dbReference>
<comment type="caution">
    <text evidence="3">The sequence shown here is derived from an EMBL/GenBank/DDBJ whole genome shotgun (WGS) entry which is preliminary data.</text>
</comment>
<evidence type="ECO:0000256" key="1">
    <source>
        <dbReference type="ARBA" id="ARBA00022801"/>
    </source>
</evidence>
<dbReference type="PANTHER" id="PTHR43674">
    <property type="entry name" value="NITRILASE C965.09-RELATED"/>
    <property type="match status" value="1"/>
</dbReference>
<dbReference type="EMBL" id="JAESND010000008">
    <property type="protein sequence ID" value="MBM3117075.1"/>
    <property type="molecule type" value="Genomic_DNA"/>
</dbReference>
<evidence type="ECO:0000259" key="2">
    <source>
        <dbReference type="PROSITE" id="PS50263"/>
    </source>
</evidence>
<dbReference type="InterPro" id="IPR036526">
    <property type="entry name" value="C-N_Hydrolase_sf"/>
</dbReference>
<name>A0ABS2BN75_9NEIS</name>
<dbReference type="RefSeq" id="WP_203539304.1">
    <property type="nucleotide sequence ID" value="NZ_JAESND010000008.1"/>
</dbReference>